<dbReference type="EMBL" id="CP139781">
    <property type="protein sequence ID" value="WRQ86773.1"/>
    <property type="molecule type" value="Genomic_DNA"/>
</dbReference>
<evidence type="ECO:0000259" key="1">
    <source>
        <dbReference type="Pfam" id="PF22422"/>
    </source>
</evidence>
<sequence length="883" mass="101869">MSDEAERHRLHQNERREIYWKRWGPYLADRQWGTVREDYSADGDAWRNFPHDHAAARAYRWGEDGLLGLCDNEGRLCFALALWNGQDPILKERLFGLTGPEGNHGEDVKELYFHLENTPTHSWMQALYKYPQSVFPYDQLVTENRRRNREQPEFELTDTDAFADNRYFDIFIRYAKADADDLLIEIEAINRGPDPAPLHLLPTWWFRNTWSWGCAHEGCLAAPSIRATENPGFVAAQHEQLEDWLFAVEDDALPWYFTNNETNNQRLFNSPNTTPYTKDAFHRRVIHGETDAVNPDQHGTKCAAHASVTLEPGASHVLRARFRPAAGAPPRAEWFGETFTAVFEKRRQEAADFYAALPDRPTDPAAATVVERAYAGLLWSKQFYHYIVADWLKGDPHQPPPPPGRHAIRNSEWRHLYNRRVISMPDKWEYPWYAAWDLAFHMIPFARIDPEFAKVQLNLFLREWYMHPNGQLPAYEWNFSDVNPPVHAWACWRVYKLTGPRGQRDTLFLARTFQKLLLNFTWWVNRKDPNGNNLFGGGFLGLDNIGVFDRSKPLPIGGSLAQADGTAWMAFYCSTMLAMALELAETKPEYEDIASKFFEHFVSIADAMNELGGTGLWHEEDGFYYDQYLPPDGPPEPLRVRSMVGIIPLFAVEFIDHNRLDQLPGFAQRTRWFLENRKDLAAQISYFTPDGGKEGLHLLAIPSRERLTRVLRYVFDENEFLSPYGLRSLSKAHYDDPFIMHTGDETHCVSYEPGESSSFMFGGNSNWRGPVWFPLNYIFIEALERYHHFYGDNFTIEYPTGSGNALTLAQIAEDLAQRLGKLFLPDPETGRRPSLGNDDRYANDPHWRDLVLFHEYFHGDTGQGLGASHQTGWTALVTRLLES</sequence>
<dbReference type="Gene3D" id="1.50.10.10">
    <property type="match status" value="2"/>
</dbReference>
<dbReference type="Pfam" id="PF22422">
    <property type="entry name" value="MGH1-like_GH"/>
    <property type="match status" value="2"/>
</dbReference>
<name>A0ABZ1C4W1_9BACT</name>
<dbReference type="PANTHER" id="PTHR10412:SF10">
    <property type="entry name" value="GLYCOSYL HYDROLASE FAMILY 63 C-TERMINAL DOMAIN-CONTAINING PROTEIN"/>
    <property type="match status" value="1"/>
</dbReference>
<dbReference type="InterPro" id="IPR012341">
    <property type="entry name" value="6hp_glycosidase-like_sf"/>
</dbReference>
<feature type="domain" description="Mannosylglycerate hydrolase MGH1-like glycoside hydrolase" evidence="1">
    <location>
        <begin position="701"/>
        <end position="871"/>
    </location>
</feature>
<dbReference type="Proteomes" id="UP000738431">
    <property type="component" value="Chromosome"/>
</dbReference>
<organism evidence="2 3">
    <name type="scientific">Actomonas aquatica</name>
    <dbReference type="NCBI Taxonomy" id="2866162"/>
    <lineage>
        <taxon>Bacteria</taxon>
        <taxon>Pseudomonadati</taxon>
        <taxon>Verrucomicrobiota</taxon>
        <taxon>Opitutia</taxon>
        <taxon>Opitutales</taxon>
        <taxon>Opitutaceae</taxon>
        <taxon>Actomonas</taxon>
    </lineage>
</organism>
<dbReference type="InterPro" id="IPR008928">
    <property type="entry name" value="6-hairpin_glycosidase_sf"/>
</dbReference>
<dbReference type="PANTHER" id="PTHR10412">
    <property type="entry name" value="MANNOSYL-OLIGOSACCHARIDE GLUCOSIDASE"/>
    <property type="match status" value="1"/>
</dbReference>
<accession>A0ABZ1C4W1</accession>
<evidence type="ECO:0000313" key="2">
    <source>
        <dbReference type="EMBL" id="WRQ86773.1"/>
    </source>
</evidence>
<dbReference type="RefSeq" id="WP_221030609.1">
    <property type="nucleotide sequence ID" value="NZ_CP139781.1"/>
</dbReference>
<reference evidence="2 3" key="1">
    <citation type="submission" date="2023-12" db="EMBL/GenBank/DDBJ databases">
        <title>Description of an unclassified Opitutus bacterium of Verrucomicrobiota.</title>
        <authorList>
            <person name="Zhang D.-F."/>
        </authorList>
    </citation>
    <scope>NUCLEOTIDE SEQUENCE [LARGE SCALE GENOMIC DNA]</scope>
    <source>
        <strain evidence="2 3">WL0086</strain>
    </source>
</reference>
<protein>
    <recommendedName>
        <fullName evidence="1">Mannosylglycerate hydrolase MGH1-like glycoside hydrolase domain-containing protein</fullName>
    </recommendedName>
</protein>
<evidence type="ECO:0000313" key="3">
    <source>
        <dbReference type="Proteomes" id="UP000738431"/>
    </source>
</evidence>
<dbReference type="SUPFAM" id="SSF48208">
    <property type="entry name" value="Six-hairpin glycosidases"/>
    <property type="match status" value="1"/>
</dbReference>
<gene>
    <name evidence="2" type="ORF">K1X11_018325</name>
</gene>
<keyword evidence="3" id="KW-1185">Reference proteome</keyword>
<feature type="domain" description="Mannosylglycerate hydrolase MGH1-like glycoside hydrolase" evidence="1">
    <location>
        <begin position="430"/>
        <end position="535"/>
    </location>
</feature>
<proteinExistence type="predicted"/>
<dbReference type="InterPro" id="IPR004888">
    <property type="entry name" value="Glycoside_hydrolase_63"/>
</dbReference>
<dbReference type="InterPro" id="IPR054491">
    <property type="entry name" value="MGH1-like_GH"/>
</dbReference>